<feature type="compositionally biased region" description="Polar residues" evidence="1">
    <location>
        <begin position="1"/>
        <end position="28"/>
    </location>
</feature>
<dbReference type="OrthoDB" id="273083at2759"/>
<feature type="region of interest" description="Disordered" evidence="1">
    <location>
        <begin position="44"/>
        <end position="70"/>
    </location>
</feature>
<comment type="caution">
    <text evidence="2">The sequence shown here is derived from an EMBL/GenBank/DDBJ whole genome shotgun (WGS) entry which is preliminary data.</text>
</comment>
<reference evidence="2 3" key="1">
    <citation type="submission" date="2021-02" db="EMBL/GenBank/DDBJ databases">
        <title>Porcisia hertigi Genome sequencing and assembly.</title>
        <authorList>
            <person name="Almutairi H."/>
            <person name="Gatherer D."/>
        </authorList>
    </citation>
    <scope>NUCLEOTIDE SEQUENCE [LARGE SCALE GENOMIC DNA]</scope>
    <source>
        <strain evidence="2 3">C119</strain>
    </source>
</reference>
<feature type="region of interest" description="Disordered" evidence="1">
    <location>
        <begin position="1"/>
        <end position="32"/>
    </location>
</feature>
<sequence>MLCFSSLPSQGSQSRAASDTTSRPQPSSKLDACEGGEATFIRDLKTSDPTGVLRETPRSGHHNTTAGNTDTAFPAGSGFFACSSRSFLCRGSPATKAAPAVAAPSSVAATQRLTAPQNYGQLMCELIVWESKCRQQLIRYEQEELAQMVWSVEERLSPVMATLRDVNALDVLQNEKVRRWSIQNDYCRFLLDLTQLQEVLHRRSLSFVMEPQCRRRIENVEVSDWIETRRLDMRREAAEYTAEKRKDRDRRLAYSEFIQQQHYQIFLMEQSEQAGRMEVERQQRLYAGCILEEMARGYRHARLCQLKYEAMRHELRPEVARNLAADEARHRTWLYQEQAVCFKKTQAEEIRSYLASSRQELLNTRVEES</sequence>
<accession>A0A836LIS7</accession>
<dbReference type="RefSeq" id="XP_067758291.1">
    <property type="nucleotide sequence ID" value="XM_067901289.1"/>
</dbReference>
<proteinExistence type="predicted"/>
<dbReference type="GeneID" id="94291366"/>
<protein>
    <submittedName>
        <fullName evidence="2">Uncharacterized protein</fullName>
    </submittedName>
</protein>
<keyword evidence="3" id="KW-1185">Reference proteome</keyword>
<dbReference type="KEGG" id="phet:94291366"/>
<dbReference type="AlphaFoldDB" id="A0A836LIS7"/>
<dbReference type="EMBL" id="JAFJZO010000016">
    <property type="protein sequence ID" value="KAG5508823.1"/>
    <property type="molecule type" value="Genomic_DNA"/>
</dbReference>
<dbReference type="Proteomes" id="UP000674318">
    <property type="component" value="Unassembled WGS sequence"/>
</dbReference>
<evidence type="ECO:0000313" key="2">
    <source>
        <dbReference type="EMBL" id="KAG5508823.1"/>
    </source>
</evidence>
<name>A0A836LIS7_9TRYP</name>
<evidence type="ECO:0000256" key="1">
    <source>
        <dbReference type="SAM" id="MobiDB-lite"/>
    </source>
</evidence>
<evidence type="ECO:0000313" key="3">
    <source>
        <dbReference type="Proteomes" id="UP000674318"/>
    </source>
</evidence>
<gene>
    <name evidence="2" type="ORF">JKF63_05325</name>
</gene>
<organism evidence="2 3">
    <name type="scientific">Porcisia hertigi</name>
    <dbReference type="NCBI Taxonomy" id="2761500"/>
    <lineage>
        <taxon>Eukaryota</taxon>
        <taxon>Discoba</taxon>
        <taxon>Euglenozoa</taxon>
        <taxon>Kinetoplastea</taxon>
        <taxon>Metakinetoplastina</taxon>
        <taxon>Trypanosomatida</taxon>
        <taxon>Trypanosomatidae</taxon>
        <taxon>Leishmaniinae</taxon>
        <taxon>Porcisia</taxon>
    </lineage>
</organism>